<reference evidence="7" key="1">
    <citation type="submission" date="2016-11" db="UniProtKB">
        <authorList>
            <consortium name="WormBaseParasite"/>
        </authorList>
    </citation>
    <scope>IDENTIFICATION</scope>
</reference>
<dbReference type="PANTHER" id="PTHR11200:SF257">
    <property type="entry name" value="PHOSPHOINOSITIDE 5-PHOSPHATASE"/>
    <property type="match status" value="1"/>
</dbReference>
<dbReference type="WBParaSite" id="BXY_0897000.1">
    <property type="protein sequence ID" value="BXY_0897000.1"/>
    <property type="gene ID" value="BXY_0897000"/>
</dbReference>
<comment type="similarity">
    <text evidence="2">In the central section; belongs to the inositol 1,4,5-trisphosphate 5-phosphatase family.</text>
</comment>
<dbReference type="AlphaFoldDB" id="A0A1I7S7H9"/>
<dbReference type="GO" id="GO:0046856">
    <property type="term" value="P:phosphatidylinositol dephosphorylation"/>
    <property type="evidence" value="ECO:0007669"/>
    <property type="project" value="InterPro"/>
</dbReference>
<evidence type="ECO:0000256" key="2">
    <source>
        <dbReference type="ARBA" id="ARBA00009678"/>
    </source>
</evidence>
<dbReference type="Pfam" id="PF02383">
    <property type="entry name" value="Syja_N"/>
    <property type="match status" value="1"/>
</dbReference>
<dbReference type="InterPro" id="IPR036691">
    <property type="entry name" value="Endo/exonu/phosph_ase_sf"/>
</dbReference>
<name>A0A1I7S7H9_BURXY</name>
<dbReference type="GO" id="GO:0048488">
    <property type="term" value="P:synaptic vesicle endocytosis"/>
    <property type="evidence" value="ECO:0007669"/>
    <property type="project" value="TreeGrafter"/>
</dbReference>
<dbReference type="EC" id="3.1.3.36" evidence="3"/>
<dbReference type="SUPFAM" id="SSF56219">
    <property type="entry name" value="DNase I-like"/>
    <property type="match status" value="1"/>
</dbReference>
<dbReference type="Gene3D" id="3.60.10.10">
    <property type="entry name" value="Endonuclease/exonuclease/phosphatase"/>
    <property type="match status" value="1"/>
</dbReference>
<dbReference type="GO" id="GO:0098793">
    <property type="term" value="C:presynapse"/>
    <property type="evidence" value="ECO:0007669"/>
    <property type="project" value="GOC"/>
</dbReference>
<dbReference type="InterPro" id="IPR000300">
    <property type="entry name" value="IPPc"/>
</dbReference>
<organism evidence="6 7">
    <name type="scientific">Bursaphelenchus xylophilus</name>
    <name type="common">Pinewood nematode worm</name>
    <name type="synonym">Aphelenchoides xylophilus</name>
    <dbReference type="NCBI Taxonomy" id="6326"/>
    <lineage>
        <taxon>Eukaryota</taxon>
        <taxon>Metazoa</taxon>
        <taxon>Ecdysozoa</taxon>
        <taxon>Nematoda</taxon>
        <taxon>Chromadorea</taxon>
        <taxon>Rhabditida</taxon>
        <taxon>Tylenchina</taxon>
        <taxon>Tylenchomorpha</taxon>
        <taxon>Aphelenchoidea</taxon>
        <taxon>Aphelenchoididae</taxon>
        <taxon>Bursaphelenchus</taxon>
    </lineage>
</organism>
<dbReference type="Pfam" id="PF22669">
    <property type="entry name" value="Exo_endo_phos2"/>
    <property type="match status" value="1"/>
</dbReference>
<sequence>MALRGFNVYSRRSDDGTYNVLLENTHLSKFLLLQNGVCAELDNDEGSSLKSTYNKINSGYGLAGVLNLDEADSYLVVITGAFSEGNLLGNDIYKVTQVEFVPLSFEPPLRLDVKLVDIQRLLSAGTFYFSSSQENGRVFDLTRSRQDSLKNGPDPIFVWNLRLKCLFEKFCVNTSEWCQTLICGSVLVRTIYVSHITAKVAIISRLSHERVGTRFNTRGVDERGFVANFVESEQIVTFAEKEVSFLQIRGSVPLFWEQPGINVGSHKVKLRCLESSLIALNKHYDMLTQRYRSIITINLLGHKEGEKLLSETYQHTYKKSNYAEFPFKNFDYHSSMKSNKNSAREFVKHIVSSSHFTVHYSEFDSIKQRQNSAVRTNCLDCLDRTNCVQTLIGIEMTKVLLETLGIADLKAGIQQRFEDVFKEIWQRNGDLCSLIYTGTGALDGKSKLQDASRSIARTIQGNVMDSAKQDSFDLFLMGHTFGNKYYDRLSNLLNPSFVNQNPIINEEIHFVHELVNRRCEYTLPSPIGIFVGTWNVNGGKNMYNVAFRHEQSLTSWIFPEVIHRPYDLVAIGLEEIVDLNASNIMKAGTTNQRIWLEGILKVLKENCGIDYSVLACEQLVGVCCIILARPALIHRIKQLDVDEVKTGAGGTIGNKGSISARLVVDSTSICFIVSHFAAGQSEVKERNDDFHTTVRKIKFEKGRQVTMHDVVFWCGDFNYRINLPSEEVKSMVRNCEFERLQESDQLLQQLNQGNVFVGFKEGRLNFAPTYKYDTFSDDYDTSEKCRAPAWTDRVLWFNEKDMDVHQIHYGRSELKTSDHRPVAAIFDLYTKKIDSKKMSEVAEDILHSIGSPDYVVICTVSNTDPLTIPTKLIMHKLNSELMLRPVAKRISSSGLLLYFQNNVDAITALSMDGIEISPGHRVAVQLRTQEWIAEYSRKLKENILQPYSAASTPEVDSIELIEKLNLVASPLGDPPIPSVPPRPVFPTRFQ</sequence>
<accession>A0A1I7S7H9</accession>
<dbReference type="GO" id="GO:0004439">
    <property type="term" value="F:phosphatidylinositol-4,5-bisphosphate 5-phosphatase activity"/>
    <property type="evidence" value="ECO:0007669"/>
    <property type="project" value="UniProtKB-EC"/>
</dbReference>
<evidence type="ECO:0000259" key="5">
    <source>
        <dbReference type="PROSITE" id="PS50275"/>
    </source>
</evidence>
<dbReference type="eggNOG" id="KOG0566">
    <property type="taxonomic scope" value="Eukaryota"/>
</dbReference>
<dbReference type="Proteomes" id="UP000095284">
    <property type="component" value="Unplaced"/>
</dbReference>
<evidence type="ECO:0000256" key="3">
    <source>
        <dbReference type="ARBA" id="ARBA00013044"/>
    </source>
</evidence>
<dbReference type="InterPro" id="IPR002013">
    <property type="entry name" value="SAC_dom"/>
</dbReference>
<evidence type="ECO:0000256" key="1">
    <source>
        <dbReference type="ARBA" id="ARBA00008943"/>
    </source>
</evidence>
<evidence type="ECO:0000313" key="7">
    <source>
        <dbReference type="WBParaSite" id="BXY_0897000.1"/>
    </source>
</evidence>
<dbReference type="PROSITE" id="PS50275">
    <property type="entry name" value="SAC"/>
    <property type="match status" value="1"/>
</dbReference>
<dbReference type="InterPro" id="IPR046985">
    <property type="entry name" value="IP5"/>
</dbReference>
<comment type="similarity">
    <text evidence="1">Belongs to the synaptojanin family.</text>
</comment>
<keyword evidence="4" id="KW-0378">Hydrolase</keyword>
<dbReference type="PANTHER" id="PTHR11200">
    <property type="entry name" value="INOSITOL 5-PHOSPHATASE"/>
    <property type="match status" value="1"/>
</dbReference>
<proteinExistence type="inferred from homology"/>
<evidence type="ECO:0000313" key="6">
    <source>
        <dbReference type="Proteomes" id="UP000095284"/>
    </source>
</evidence>
<evidence type="ECO:0000256" key="4">
    <source>
        <dbReference type="ARBA" id="ARBA00022801"/>
    </source>
</evidence>
<protein>
    <recommendedName>
        <fullName evidence="3">phosphoinositide 5-phosphatase</fullName>
        <ecNumber evidence="3">3.1.3.36</ecNumber>
    </recommendedName>
</protein>
<dbReference type="SMART" id="SM00128">
    <property type="entry name" value="IPPc"/>
    <property type="match status" value="1"/>
</dbReference>
<feature type="domain" description="SAC" evidence="5">
    <location>
        <begin position="118"/>
        <end position="438"/>
    </location>
</feature>